<protein>
    <submittedName>
        <fullName evidence="1">Uncharacterized protein</fullName>
    </submittedName>
</protein>
<gene>
    <name evidence="1" type="ORF">NA56DRAFT_649639</name>
</gene>
<dbReference type="Proteomes" id="UP000235672">
    <property type="component" value="Unassembled WGS sequence"/>
</dbReference>
<dbReference type="AlphaFoldDB" id="A0A2J6PQI8"/>
<feature type="non-terminal residue" evidence="1">
    <location>
        <position position="1"/>
    </location>
</feature>
<reference evidence="1 2" key="1">
    <citation type="submission" date="2016-05" db="EMBL/GenBank/DDBJ databases">
        <title>A degradative enzymes factory behind the ericoid mycorrhizal symbiosis.</title>
        <authorList>
            <consortium name="DOE Joint Genome Institute"/>
            <person name="Martino E."/>
            <person name="Morin E."/>
            <person name="Grelet G."/>
            <person name="Kuo A."/>
            <person name="Kohler A."/>
            <person name="Daghino S."/>
            <person name="Barry K."/>
            <person name="Choi C."/>
            <person name="Cichocki N."/>
            <person name="Clum A."/>
            <person name="Copeland A."/>
            <person name="Hainaut M."/>
            <person name="Haridas S."/>
            <person name="Labutti K."/>
            <person name="Lindquist E."/>
            <person name="Lipzen A."/>
            <person name="Khouja H.-R."/>
            <person name="Murat C."/>
            <person name="Ohm R."/>
            <person name="Olson A."/>
            <person name="Spatafora J."/>
            <person name="Veneault-Fourrey C."/>
            <person name="Henrissat B."/>
            <person name="Grigoriev I."/>
            <person name="Martin F."/>
            <person name="Perotto S."/>
        </authorList>
    </citation>
    <scope>NUCLEOTIDE SEQUENCE [LARGE SCALE GENOMIC DNA]</scope>
    <source>
        <strain evidence="1 2">UAMH 7357</strain>
    </source>
</reference>
<sequence length="253" mass="28504">ASPKVTASSKSIVLLTQLAPGGKDAEIPLSAGQVNGNLINTEGLLKAYIYLPYLIAIRLFKKNFTSLKGFEKDVHTLFRLLPDYNCILGENRDIEAKDLVVEDLEKVMAAAATSNKLYYRVYSSQTVRIQYNLKCKYASSDPSSPYKEITALSYSTTNIREIVEKVKKRTVKLSRFYKGELFTLLKVERERYRWTYKALSKLIEAYNKQVDLAESQGLSGSQPLIELELFNTTISSREISEDQGDTITEGEGN</sequence>
<evidence type="ECO:0000313" key="1">
    <source>
        <dbReference type="EMBL" id="PMD16283.1"/>
    </source>
</evidence>
<accession>A0A2J6PQI8</accession>
<evidence type="ECO:0000313" key="2">
    <source>
        <dbReference type="Proteomes" id="UP000235672"/>
    </source>
</evidence>
<name>A0A2J6PQI8_9HELO</name>
<organism evidence="1 2">
    <name type="scientific">Hyaloscypha hepaticicola</name>
    <dbReference type="NCBI Taxonomy" id="2082293"/>
    <lineage>
        <taxon>Eukaryota</taxon>
        <taxon>Fungi</taxon>
        <taxon>Dikarya</taxon>
        <taxon>Ascomycota</taxon>
        <taxon>Pezizomycotina</taxon>
        <taxon>Leotiomycetes</taxon>
        <taxon>Helotiales</taxon>
        <taxon>Hyaloscyphaceae</taxon>
        <taxon>Hyaloscypha</taxon>
    </lineage>
</organism>
<dbReference type="EMBL" id="KZ613507">
    <property type="protein sequence ID" value="PMD16283.1"/>
    <property type="molecule type" value="Genomic_DNA"/>
</dbReference>
<keyword evidence="2" id="KW-1185">Reference proteome</keyword>
<proteinExistence type="predicted"/>